<dbReference type="EMBL" id="JYDV01000058">
    <property type="protein sequence ID" value="KRZ37441.1"/>
    <property type="molecule type" value="Genomic_DNA"/>
</dbReference>
<evidence type="ECO:0000313" key="2">
    <source>
        <dbReference type="EMBL" id="KRZ37441.1"/>
    </source>
</evidence>
<gene>
    <name evidence="2" type="ORF">T4C_1803</name>
</gene>
<dbReference type="AlphaFoldDB" id="A0A0V1JR57"/>
<evidence type="ECO:0000256" key="1">
    <source>
        <dbReference type="SAM" id="MobiDB-lite"/>
    </source>
</evidence>
<evidence type="ECO:0000313" key="3">
    <source>
        <dbReference type="Proteomes" id="UP000054826"/>
    </source>
</evidence>
<feature type="non-terminal residue" evidence="2">
    <location>
        <position position="1"/>
    </location>
</feature>
<proteinExistence type="predicted"/>
<sequence>SKFKTYHKTQKRVRKNAKKNEKQVQGQGLLEKTCSASCDDTAAINFLYNRMQKWYRIETGKQTYLLLTIFSEMFLQQKLIILLYVCYCGHALKCYVCNTGPNQDDHQPCVEKIEECPEDVHSCTMVLYKTKNGAVGKRKFCTSSASPIHDYMRSFPDSTFCHKINTSTLSAKDSSAKPRPKNLATDTMPPAPPIDMKYSLVCVCNGELCNRGSHTDMVNSLMPESSVNNARMLKKMTNDEDYNVLEFK</sequence>
<evidence type="ECO:0008006" key="4">
    <source>
        <dbReference type="Google" id="ProtNLM"/>
    </source>
</evidence>
<feature type="region of interest" description="Disordered" evidence="1">
    <location>
        <begin position="171"/>
        <end position="190"/>
    </location>
</feature>
<name>A0A0V1JR57_TRIPS</name>
<reference evidence="2 3" key="1">
    <citation type="submission" date="2015-01" db="EMBL/GenBank/DDBJ databases">
        <title>Evolution of Trichinella species and genotypes.</title>
        <authorList>
            <person name="Korhonen P.K."/>
            <person name="Edoardo P."/>
            <person name="Giuseppe L.R."/>
            <person name="Gasser R.B."/>
        </authorList>
    </citation>
    <scope>NUCLEOTIDE SEQUENCE [LARGE SCALE GENOMIC DNA]</scope>
    <source>
        <strain evidence="2">ISS176</strain>
    </source>
</reference>
<organism evidence="2 3">
    <name type="scientific">Trichinella pseudospiralis</name>
    <name type="common">Parasitic roundworm</name>
    <dbReference type="NCBI Taxonomy" id="6337"/>
    <lineage>
        <taxon>Eukaryota</taxon>
        <taxon>Metazoa</taxon>
        <taxon>Ecdysozoa</taxon>
        <taxon>Nematoda</taxon>
        <taxon>Enoplea</taxon>
        <taxon>Dorylaimia</taxon>
        <taxon>Trichinellida</taxon>
        <taxon>Trichinellidae</taxon>
        <taxon>Trichinella</taxon>
    </lineage>
</organism>
<protein>
    <recommendedName>
        <fullName evidence="4">UPAR/Ly6 domain-containing protein</fullName>
    </recommendedName>
</protein>
<dbReference type="Proteomes" id="UP000054826">
    <property type="component" value="Unassembled WGS sequence"/>
</dbReference>
<accession>A0A0V1JR57</accession>
<comment type="caution">
    <text evidence="2">The sequence shown here is derived from an EMBL/GenBank/DDBJ whole genome shotgun (WGS) entry which is preliminary data.</text>
</comment>